<feature type="transmembrane region" description="Helical" evidence="1">
    <location>
        <begin position="96"/>
        <end position="115"/>
    </location>
</feature>
<sequence>SRFEDPCAFAKDWAAADTLIVLDHLNRLDLCVNRGKSALVPSQVMFFYRCCPSSRAMTACAAPQRVARILEVLPMFLPGRAPLLIAYLRLLGMETAAFAVVPLVLLSLCPLQMWLNASG</sequence>
<evidence type="ECO:0000256" key="1">
    <source>
        <dbReference type="SAM" id="Phobius"/>
    </source>
</evidence>
<gene>
    <name evidence="2" type="ORF">XENOCAPTIV_011746</name>
</gene>
<feature type="non-terminal residue" evidence="2">
    <location>
        <position position="1"/>
    </location>
</feature>
<accession>A0ABV0S6G8</accession>
<keyword evidence="3" id="KW-1185">Reference proteome</keyword>
<comment type="caution">
    <text evidence="2">The sequence shown here is derived from an EMBL/GenBank/DDBJ whole genome shotgun (WGS) entry which is preliminary data.</text>
</comment>
<proteinExistence type="predicted"/>
<dbReference type="Proteomes" id="UP001434883">
    <property type="component" value="Unassembled WGS sequence"/>
</dbReference>
<keyword evidence="1" id="KW-1133">Transmembrane helix</keyword>
<organism evidence="2 3">
    <name type="scientific">Xenoophorus captivus</name>
    <dbReference type="NCBI Taxonomy" id="1517983"/>
    <lineage>
        <taxon>Eukaryota</taxon>
        <taxon>Metazoa</taxon>
        <taxon>Chordata</taxon>
        <taxon>Craniata</taxon>
        <taxon>Vertebrata</taxon>
        <taxon>Euteleostomi</taxon>
        <taxon>Actinopterygii</taxon>
        <taxon>Neopterygii</taxon>
        <taxon>Teleostei</taxon>
        <taxon>Neoteleostei</taxon>
        <taxon>Acanthomorphata</taxon>
        <taxon>Ovalentaria</taxon>
        <taxon>Atherinomorphae</taxon>
        <taxon>Cyprinodontiformes</taxon>
        <taxon>Goodeidae</taxon>
        <taxon>Xenoophorus</taxon>
    </lineage>
</organism>
<keyword evidence="1" id="KW-0812">Transmembrane</keyword>
<keyword evidence="1" id="KW-0472">Membrane</keyword>
<reference evidence="2 3" key="1">
    <citation type="submission" date="2021-06" db="EMBL/GenBank/DDBJ databases">
        <authorList>
            <person name="Palmer J.M."/>
        </authorList>
    </citation>
    <scope>NUCLEOTIDE SEQUENCE [LARGE SCALE GENOMIC DNA]</scope>
    <source>
        <strain evidence="2 3">XC_2019</strain>
        <tissue evidence="2">Muscle</tissue>
    </source>
</reference>
<evidence type="ECO:0000313" key="3">
    <source>
        <dbReference type="Proteomes" id="UP001434883"/>
    </source>
</evidence>
<name>A0ABV0S6G8_9TELE</name>
<protein>
    <submittedName>
        <fullName evidence="2">Uncharacterized protein</fullName>
    </submittedName>
</protein>
<dbReference type="EMBL" id="JAHRIN010069717">
    <property type="protein sequence ID" value="MEQ2216169.1"/>
    <property type="molecule type" value="Genomic_DNA"/>
</dbReference>
<evidence type="ECO:0000313" key="2">
    <source>
        <dbReference type="EMBL" id="MEQ2216169.1"/>
    </source>
</evidence>